<dbReference type="PANTHER" id="PTHR36578:SF2">
    <property type="entry name" value="PA14 DOMAIN-CONTAINING PROTEIN"/>
    <property type="match status" value="1"/>
</dbReference>
<dbReference type="OrthoDB" id="271448at2759"/>
<evidence type="ECO:0000313" key="2">
    <source>
        <dbReference type="EMBL" id="PNS13783.1"/>
    </source>
</evidence>
<accession>A0A2K1QFY7</accession>
<dbReference type="PANTHER" id="PTHR36578">
    <property type="entry name" value="CHROMOSOME 15, WHOLE GENOME SHOTGUN SEQUENCE"/>
    <property type="match status" value="1"/>
</dbReference>
<organism evidence="2 3">
    <name type="scientific">Sphaceloma murrayae</name>
    <dbReference type="NCBI Taxonomy" id="2082308"/>
    <lineage>
        <taxon>Eukaryota</taxon>
        <taxon>Fungi</taxon>
        <taxon>Dikarya</taxon>
        <taxon>Ascomycota</taxon>
        <taxon>Pezizomycotina</taxon>
        <taxon>Dothideomycetes</taxon>
        <taxon>Dothideomycetidae</taxon>
        <taxon>Myriangiales</taxon>
        <taxon>Elsinoaceae</taxon>
        <taxon>Sphaceloma</taxon>
    </lineage>
</organism>
<name>A0A2K1QFY7_9PEZI</name>
<reference evidence="2 3" key="1">
    <citation type="submission" date="2017-06" db="EMBL/GenBank/DDBJ databases">
        <title>Draft genome sequence of a variant of Elsinoe murrayae.</title>
        <authorList>
            <person name="Cheng Q."/>
        </authorList>
    </citation>
    <scope>NUCLEOTIDE SEQUENCE [LARGE SCALE GENOMIC DNA]</scope>
    <source>
        <strain evidence="2 3">CQ-2017a</strain>
    </source>
</reference>
<evidence type="ECO:0000313" key="3">
    <source>
        <dbReference type="Proteomes" id="UP000243797"/>
    </source>
</evidence>
<proteinExistence type="predicted"/>
<dbReference type="AlphaFoldDB" id="A0A2K1QFY7"/>
<evidence type="ECO:0000256" key="1">
    <source>
        <dbReference type="SAM" id="SignalP"/>
    </source>
</evidence>
<dbReference type="STRING" id="2082308.A0A2K1QFY7"/>
<dbReference type="EMBL" id="NKHZ01000094">
    <property type="protein sequence ID" value="PNS13783.1"/>
    <property type="molecule type" value="Genomic_DNA"/>
</dbReference>
<protein>
    <submittedName>
        <fullName evidence="2">Uncharacterized protein</fullName>
    </submittedName>
</protein>
<keyword evidence="3" id="KW-1185">Reference proteome</keyword>
<feature type="signal peptide" evidence="1">
    <location>
        <begin position="1"/>
        <end position="16"/>
    </location>
</feature>
<gene>
    <name evidence="2" type="ORF">CAC42_3276</name>
</gene>
<comment type="caution">
    <text evidence="2">The sequence shown here is derived from an EMBL/GenBank/DDBJ whole genome shotgun (WGS) entry which is preliminary data.</text>
</comment>
<keyword evidence="1" id="KW-0732">Signal</keyword>
<dbReference type="InParanoid" id="A0A2K1QFY7"/>
<feature type="chain" id="PRO_5014385853" evidence="1">
    <location>
        <begin position="17"/>
        <end position="386"/>
    </location>
</feature>
<dbReference type="Proteomes" id="UP000243797">
    <property type="component" value="Unassembled WGS sequence"/>
</dbReference>
<sequence>MRSALLLATVAALASAVDLDPTLDIDWDLVLSLDPVPTPVIPVVYKTDEAPASTSEKVTYAASSAAAAVASAAVDTAKNELSDPIVLLPDTPSGKRLRKRDAALSCVTQPLGAGPVPAVDTAAEFLNDTRMSAFANKAETPAGYVKTFTNKQASNNAYGYMGYTLLPAYNATLCANKCTAILGCQSFNLYFERNPIVDPNDNSCPDPASTTNIKCVFWGGPVAESNALNSGQYRSQFQVVIAGSNGYVNSSIATPAGYQMPVFLGTSAINAPASCPGKPSRLVQSNAFQASAFDVKLCSTACSEQKAWARTQPNMRQCNYFNTYLLYKNNKPLAQYCAMYDEMWTGTYAKNTGYSAGSDKYTIAFSYTSWNVTDQRNGVEACPKTV</sequence>